<feature type="region of interest" description="Disordered" evidence="1">
    <location>
        <begin position="355"/>
        <end position="379"/>
    </location>
</feature>
<keyword evidence="3" id="KW-1185">Reference proteome</keyword>
<evidence type="ECO:0000313" key="3">
    <source>
        <dbReference type="Proteomes" id="UP001153069"/>
    </source>
</evidence>
<dbReference type="AlphaFoldDB" id="A0A9N8DNU4"/>
<dbReference type="SUPFAM" id="SSF52047">
    <property type="entry name" value="RNI-like"/>
    <property type="match status" value="1"/>
</dbReference>
<reference evidence="2" key="1">
    <citation type="submission" date="2020-06" db="EMBL/GenBank/DDBJ databases">
        <authorList>
            <consortium name="Plant Systems Biology data submission"/>
        </authorList>
    </citation>
    <scope>NUCLEOTIDE SEQUENCE</scope>
    <source>
        <strain evidence="2">D6</strain>
    </source>
</reference>
<accession>A0A9N8DNU4</accession>
<evidence type="ECO:0000313" key="2">
    <source>
        <dbReference type="EMBL" id="CAB9503194.1"/>
    </source>
</evidence>
<evidence type="ECO:0000256" key="1">
    <source>
        <dbReference type="SAM" id="MobiDB-lite"/>
    </source>
</evidence>
<dbReference type="EMBL" id="CAICTM010000157">
    <property type="protein sequence ID" value="CAB9503194.1"/>
    <property type="molecule type" value="Genomic_DNA"/>
</dbReference>
<name>A0A9N8DNU4_9STRA</name>
<protein>
    <submittedName>
        <fullName evidence="2">Uncharacterized protein</fullName>
    </submittedName>
</protein>
<dbReference type="Proteomes" id="UP001153069">
    <property type="component" value="Unassembled WGS sequence"/>
</dbReference>
<comment type="caution">
    <text evidence="2">The sequence shown here is derived from an EMBL/GenBank/DDBJ whole genome shotgun (WGS) entry which is preliminary data.</text>
</comment>
<proteinExistence type="predicted"/>
<dbReference type="Gene3D" id="3.80.10.10">
    <property type="entry name" value="Ribonuclease Inhibitor"/>
    <property type="match status" value="1"/>
</dbReference>
<feature type="compositionally biased region" description="Basic residues" evidence="1">
    <location>
        <begin position="370"/>
        <end position="379"/>
    </location>
</feature>
<dbReference type="InterPro" id="IPR032675">
    <property type="entry name" value="LRR_dom_sf"/>
</dbReference>
<sequence>MTVLVDHASEDFRRLCNRLEENDEGLAEITAVLIPRMQEDDFFLLVQRLAANTTVQDLSIIFMTPLSSAQFQALGRVFINNTKITDFLLICNPRVEAIDMRPLWEGLLQSKALKNISMNGFQTQHNAIGTFLSGWNGFTQPNDGTTPGIHLSNCFIGTLETDAIVTMLQKEDMIKFQFYIYNCQFDLPENSTDPRQRIAKALAHNTTVKSFDFRGSLEDHHSACAQSFGHAMAVNKTLHSVGFVDCGDLAVPLITQGIVQNHRLASAKVKGSSLPPSVQIQECQRQINHSIEMNRAGRYFMYDCASQDGEMELDSTWLRLLIQNIGEKHAIIYSWLRDYVDIFTRLAMCGMAGQKRRATASNKGDDGRGPSKRAKTGSS</sequence>
<organism evidence="2 3">
    <name type="scientific">Seminavis robusta</name>
    <dbReference type="NCBI Taxonomy" id="568900"/>
    <lineage>
        <taxon>Eukaryota</taxon>
        <taxon>Sar</taxon>
        <taxon>Stramenopiles</taxon>
        <taxon>Ochrophyta</taxon>
        <taxon>Bacillariophyta</taxon>
        <taxon>Bacillariophyceae</taxon>
        <taxon>Bacillariophycidae</taxon>
        <taxon>Naviculales</taxon>
        <taxon>Naviculaceae</taxon>
        <taxon>Seminavis</taxon>
    </lineage>
</organism>
<gene>
    <name evidence="2" type="ORF">SEMRO_158_G071620.1</name>
</gene>